<dbReference type="SUPFAM" id="SSF55874">
    <property type="entry name" value="ATPase domain of HSP90 chaperone/DNA topoisomerase II/histidine kinase"/>
    <property type="match status" value="1"/>
</dbReference>
<keyword evidence="8" id="KW-0418">Kinase</keyword>
<feature type="transmembrane region" description="Helical" evidence="12">
    <location>
        <begin position="192"/>
        <end position="216"/>
    </location>
</feature>
<dbReference type="PROSITE" id="PS50109">
    <property type="entry name" value="HIS_KIN"/>
    <property type="match status" value="1"/>
</dbReference>
<name>A0A545SM12_9RHOB</name>
<dbReference type="InterPro" id="IPR036097">
    <property type="entry name" value="HisK_dim/P_sf"/>
</dbReference>
<feature type="domain" description="Histidine kinase" evidence="13">
    <location>
        <begin position="680"/>
        <end position="896"/>
    </location>
</feature>
<dbReference type="RefSeq" id="WP_142854625.1">
    <property type="nucleotide sequence ID" value="NZ_FXWW01000007.1"/>
</dbReference>
<dbReference type="InterPro" id="IPR036890">
    <property type="entry name" value="HATPase_C_sf"/>
</dbReference>
<dbReference type="InterPro" id="IPR004358">
    <property type="entry name" value="Sig_transdc_His_kin-like_C"/>
</dbReference>
<dbReference type="PRINTS" id="PR00344">
    <property type="entry name" value="BCTRLSENSOR"/>
</dbReference>
<dbReference type="GO" id="GO:0000155">
    <property type="term" value="F:phosphorelay sensor kinase activity"/>
    <property type="evidence" value="ECO:0007669"/>
    <property type="project" value="InterPro"/>
</dbReference>
<dbReference type="FunFam" id="1.10.287.130:FF:000001">
    <property type="entry name" value="Two-component sensor histidine kinase"/>
    <property type="match status" value="1"/>
</dbReference>
<feature type="transmembrane region" description="Helical" evidence="12">
    <location>
        <begin position="443"/>
        <end position="464"/>
    </location>
</feature>
<reference evidence="14 15" key="1">
    <citation type="submission" date="2019-06" db="EMBL/GenBank/DDBJ databases">
        <title>A novel species of marine bacteria.</title>
        <authorList>
            <person name="Wang Y."/>
        </authorList>
    </citation>
    <scope>NUCLEOTIDE SEQUENCE [LARGE SCALE GENOMIC DNA]</scope>
    <source>
        <strain evidence="14 15">MA1-10</strain>
    </source>
</reference>
<comment type="catalytic activity">
    <reaction evidence="1">
        <text>ATP + protein L-histidine = ADP + protein N-phospho-L-histidine.</text>
        <dbReference type="EC" id="2.7.13.3"/>
    </reaction>
</comment>
<keyword evidence="9 12" id="KW-1133">Transmembrane helix</keyword>
<evidence type="ECO:0000256" key="11">
    <source>
        <dbReference type="ARBA" id="ARBA00023136"/>
    </source>
</evidence>
<keyword evidence="10" id="KW-0902">Two-component regulatory system</keyword>
<evidence type="ECO:0000256" key="12">
    <source>
        <dbReference type="SAM" id="Phobius"/>
    </source>
</evidence>
<dbReference type="InterPro" id="IPR001734">
    <property type="entry name" value="Na/solute_symporter"/>
</dbReference>
<feature type="transmembrane region" description="Helical" evidence="12">
    <location>
        <begin position="45"/>
        <end position="64"/>
    </location>
</feature>
<comment type="subcellular location">
    <subcellularLocation>
        <location evidence="2">Membrane</location>
        <topology evidence="2">Multi-pass membrane protein</topology>
    </subcellularLocation>
</comment>
<evidence type="ECO:0000256" key="7">
    <source>
        <dbReference type="ARBA" id="ARBA00022692"/>
    </source>
</evidence>
<keyword evidence="5" id="KW-0597">Phosphoprotein</keyword>
<dbReference type="EMBL" id="VICH01000012">
    <property type="protein sequence ID" value="TQV66015.1"/>
    <property type="molecule type" value="Genomic_DNA"/>
</dbReference>
<evidence type="ECO:0000256" key="2">
    <source>
        <dbReference type="ARBA" id="ARBA00004141"/>
    </source>
</evidence>
<dbReference type="GO" id="GO:0016020">
    <property type="term" value="C:membrane"/>
    <property type="evidence" value="ECO:0007669"/>
    <property type="project" value="UniProtKB-SubCell"/>
</dbReference>
<evidence type="ECO:0000256" key="1">
    <source>
        <dbReference type="ARBA" id="ARBA00000085"/>
    </source>
</evidence>
<feature type="transmembrane region" description="Helical" evidence="12">
    <location>
        <begin position="330"/>
        <end position="362"/>
    </location>
</feature>
<sequence length="911" mass="98128">MLTFNTLVGVCFLYVVLLFLVAFVADKRARRSKVRFLTSPMIYTLSLSVYCTAWTFYGAVGYAARSGLEFVTIYLGPTLVMIGWWWFLRKLVRVGRSQRVTSIADLVSSRYGKSNLLGVLVTLIAVVGTTPYIALQLQSVTLSFAVFARDRSAGWAVPDLEQTAFWVAGGLALFTILFGTRNLDVNERHHGVVTAIAVEAVVKLVALLAVGIFVVWGVGGGPQGIASAMDQVIKAAPEGAWALQGGRWVGLTFLSAAAFLTLPRMFQVLVVENVNERQLAMASWAFPLYLFLMSLFVIPIAVVGLSLMPAGENPDLFVLTLPLYFGRDGLAMLSFLGGFSSATSMVIVASIALATMVSNHIIMPIWLSTRPGGASEYGDVRQILLTARRLSIGGILALGYLYYSISGGGSALAAIGLISFAGVAQVLPAMAGGLFWRGASRGGAVAGLITGFAIWAYTLFLPSFGDAGAMSASMLAHGPWGIEALRPQALFGVDGLDPVVHALFWSLILNCAVFILISLMSFPSPLERLQAAQFVNVLDHSGPARGRSFSAATAEDLLVMAQQIMGADQAQAWFQAQAELQGKQGYLPDTTPDFIGRLERELSGLVGTATAHAMIAQILGGATVSVDDLLAVADETQQMLEQTTQLETKQRELTLTARQLSEVNEKLTQLSIQKDAFLSQISHELRTPMTSIRAFSEILRDGGADDPQAAARHASIIHDESVRLTRLLDDLLDLSVLENGQVQLNPRREVVREVLDRAIAATSSVIDHENMHIHRNRSDEGIALYTDTDRLAQVFINLISNAAKYCDAKEKRLAIRVRQRGGRLQVDFVDNGGGVPLESQSMIFEKFSRLSDHLAAGGAGLGLAICREIMDKLGGEITYLPGQSGAAFRVTLPVGNPSTFARGAEAGVNHL</sequence>
<dbReference type="Proteomes" id="UP000315816">
    <property type="component" value="Unassembled WGS sequence"/>
</dbReference>
<feature type="transmembrane region" description="Helical" evidence="12">
    <location>
        <begin position="286"/>
        <end position="310"/>
    </location>
</feature>
<keyword evidence="6" id="KW-0808">Transferase</keyword>
<dbReference type="InterPro" id="IPR005467">
    <property type="entry name" value="His_kinase_dom"/>
</dbReference>
<evidence type="ECO:0000256" key="10">
    <source>
        <dbReference type="ARBA" id="ARBA00023012"/>
    </source>
</evidence>
<feature type="transmembrane region" description="Helical" evidence="12">
    <location>
        <begin position="163"/>
        <end position="180"/>
    </location>
</feature>
<dbReference type="SMART" id="SM00388">
    <property type="entry name" value="HisKA"/>
    <property type="match status" value="1"/>
</dbReference>
<keyword evidence="15" id="KW-1185">Reference proteome</keyword>
<dbReference type="CDD" id="cd00082">
    <property type="entry name" value="HisKA"/>
    <property type="match status" value="1"/>
</dbReference>
<dbReference type="AlphaFoldDB" id="A0A545SM12"/>
<protein>
    <recommendedName>
        <fullName evidence="4">histidine kinase</fullName>
        <ecNumber evidence="4">2.7.13.3</ecNumber>
    </recommendedName>
</protein>
<dbReference type="Pfam" id="PF00512">
    <property type="entry name" value="HisKA"/>
    <property type="match status" value="1"/>
</dbReference>
<keyword evidence="11 12" id="KW-0472">Membrane</keyword>
<feature type="transmembrane region" description="Helical" evidence="12">
    <location>
        <begin position="411"/>
        <end position="436"/>
    </location>
</feature>
<dbReference type="Gene3D" id="1.10.287.130">
    <property type="match status" value="1"/>
</dbReference>
<dbReference type="InterPro" id="IPR003661">
    <property type="entry name" value="HisK_dim/P_dom"/>
</dbReference>
<comment type="similarity">
    <text evidence="3">Belongs to the sodium:solute symporter (SSF) (TC 2.A.21) family.</text>
</comment>
<proteinExistence type="inferred from homology"/>
<dbReference type="CDD" id="cd10322">
    <property type="entry name" value="SLC5sbd"/>
    <property type="match status" value="1"/>
</dbReference>
<feature type="transmembrane region" description="Helical" evidence="12">
    <location>
        <begin position="6"/>
        <end position="25"/>
    </location>
</feature>
<dbReference type="PANTHER" id="PTHR43711">
    <property type="entry name" value="TWO-COMPONENT HISTIDINE KINASE"/>
    <property type="match status" value="1"/>
</dbReference>
<dbReference type="PROSITE" id="PS50283">
    <property type="entry name" value="NA_SOLUT_SYMP_3"/>
    <property type="match status" value="1"/>
</dbReference>
<evidence type="ECO:0000256" key="6">
    <source>
        <dbReference type="ARBA" id="ARBA00022679"/>
    </source>
</evidence>
<dbReference type="SUPFAM" id="SSF47384">
    <property type="entry name" value="Homodimeric domain of signal transducing histidine kinase"/>
    <property type="match status" value="1"/>
</dbReference>
<evidence type="ECO:0000313" key="14">
    <source>
        <dbReference type="EMBL" id="TQV66015.1"/>
    </source>
</evidence>
<keyword evidence="7 12" id="KW-0812">Transmembrane</keyword>
<dbReference type="PANTHER" id="PTHR43711:SF1">
    <property type="entry name" value="HISTIDINE KINASE 1"/>
    <property type="match status" value="1"/>
</dbReference>
<dbReference type="OrthoDB" id="9764438at2"/>
<dbReference type="EC" id="2.7.13.3" evidence="4"/>
<evidence type="ECO:0000256" key="4">
    <source>
        <dbReference type="ARBA" id="ARBA00012438"/>
    </source>
</evidence>
<feature type="transmembrane region" description="Helical" evidence="12">
    <location>
        <begin position="116"/>
        <end position="135"/>
    </location>
</feature>
<feature type="transmembrane region" description="Helical" evidence="12">
    <location>
        <begin position="248"/>
        <end position="266"/>
    </location>
</feature>
<dbReference type="CDD" id="cd00075">
    <property type="entry name" value="HATPase"/>
    <property type="match status" value="1"/>
</dbReference>
<dbReference type="Pfam" id="PF02518">
    <property type="entry name" value="HATPase_c"/>
    <property type="match status" value="1"/>
</dbReference>
<evidence type="ECO:0000256" key="9">
    <source>
        <dbReference type="ARBA" id="ARBA00022989"/>
    </source>
</evidence>
<dbReference type="InterPro" id="IPR050736">
    <property type="entry name" value="Sensor_HK_Regulatory"/>
</dbReference>
<evidence type="ECO:0000259" key="13">
    <source>
        <dbReference type="PROSITE" id="PS50109"/>
    </source>
</evidence>
<feature type="transmembrane region" description="Helical" evidence="12">
    <location>
        <begin position="502"/>
        <end position="522"/>
    </location>
</feature>
<evidence type="ECO:0000256" key="5">
    <source>
        <dbReference type="ARBA" id="ARBA00022553"/>
    </source>
</evidence>
<feature type="transmembrane region" description="Helical" evidence="12">
    <location>
        <begin position="70"/>
        <end position="88"/>
    </location>
</feature>
<evidence type="ECO:0000313" key="15">
    <source>
        <dbReference type="Proteomes" id="UP000315816"/>
    </source>
</evidence>
<dbReference type="Gene3D" id="3.30.565.10">
    <property type="entry name" value="Histidine kinase-like ATPase, C-terminal domain"/>
    <property type="match status" value="1"/>
</dbReference>
<dbReference type="GO" id="GO:0022857">
    <property type="term" value="F:transmembrane transporter activity"/>
    <property type="evidence" value="ECO:0007669"/>
    <property type="project" value="InterPro"/>
</dbReference>
<comment type="caution">
    <text evidence="14">The sequence shown here is derived from an EMBL/GenBank/DDBJ whole genome shotgun (WGS) entry which is preliminary data.</text>
</comment>
<evidence type="ECO:0000256" key="3">
    <source>
        <dbReference type="ARBA" id="ARBA00006434"/>
    </source>
</evidence>
<accession>A0A545SM12</accession>
<dbReference type="InterPro" id="IPR038377">
    <property type="entry name" value="Na/Glc_symporter_sf"/>
</dbReference>
<organism evidence="14 15">
    <name type="scientific">Aliiroseovarius halocynthiae</name>
    <dbReference type="NCBI Taxonomy" id="985055"/>
    <lineage>
        <taxon>Bacteria</taxon>
        <taxon>Pseudomonadati</taxon>
        <taxon>Pseudomonadota</taxon>
        <taxon>Alphaproteobacteria</taxon>
        <taxon>Rhodobacterales</taxon>
        <taxon>Paracoccaceae</taxon>
        <taxon>Aliiroseovarius</taxon>
    </lineage>
</organism>
<dbReference type="Gene3D" id="1.20.1730.10">
    <property type="entry name" value="Sodium/glucose cotransporter"/>
    <property type="match status" value="1"/>
</dbReference>
<gene>
    <name evidence="14" type="ORF">FIL88_14670</name>
</gene>
<feature type="transmembrane region" description="Helical" evidence="12">
    <location>
        <begin position="383"/>
        <end position="405"/>
    </location>
</feature>
<dbReference type="SMART" id="SM00387">
    <property type="entry name" value="HATPase_c"/>
    <property type="match status" value="1"/>
</dbReference>
<evidence type="ECO:0000256" key="8">
    <source>
        <dbReference type="ARBA" id="ARBA00022777"/>
    </source>
</evidence>
<dbReference type="InterPro" id="IPR003594">
    <property type="entry name" value="HATPase_dom"/>
</dbReference>